<dbReference type="Gene3D" id="3.90.1720.80">
    <property type="match status" value="1"/>
</dbReference>
<keyword evidence="2" id="KW-1185">Reference proteome</keyword>
<sequence length="146" mass="16422">MSALSFQALWDNHPWPNSPCDTTAFTNQCAIRMGVALELSNVDTSGFDQMFPQRRCYPGFGHSPKHILAAQQLADWMDSDIPKFGACVKLKQVTSGDFGGKKGIVFIKNGWGTTDHIDLWNGTEMKAGSPDYFSRGQEVWFWEIKR</sequence>
<dbReference type="EMBL" id="BAAAEI010000011">
    <property type="protein sequence ID" value="GAA0357060.1"/>
    <property type="molecule type" value="Genomic_DNA"/>
</dbReference>
<dbReference type="RefSeq" id="WP_343844856.1">
    <property type="nucleotide sequence ID" value="NZ_BAAAEI010000011.1"/>
</dbReference>
<evidence type="ECO:0000313" key="2">
    <source>
        <dbReference type="Proteomes" id="UP001501757"/>
    </source>
</evidence>
<proteinExistence type="predicted"/>
<protein>
    <recommendedName>
        <fullName evidence="3">Type VI secretion system (T6SS), amidase effector protein 4</fullName>
    </recommendedName>
</protein>
<evidence type="ECO:0008006" key="3">
    <source>
        <dbReference type="Google" id="ProtNLM"/>
    </source>
</evidence>
<name>A0ABN0X853_9ALTE</name>
<evidence type="ECO:0000313" key="1">
    <source>
        <dbReference type="EMBL" id="GAA0357060.1"/>
    </source>
</evidence>
<accession>A0ABN0X853</accession>
<dbReference type="Proteomes" id="UP001501757">
    <property type="component" value="Unassembled WGS sequence"/>
</dbReference>
<comment type="caution">
    <text evidence="1">The sequence shown here is derived from an EMBL/GenBank/DDBJ whole genome shotgun (WGS) entry which is preliminary data.</text>
</comment>
<dbReference type="InterPro" id="IPR025562">
    <property type="entry name" value="Tae4"/>
</dbReference>
<reference evidence="1 2" key="1">
    <citation type="journal article" date="2019" name="Int. J. Syst. Evol. Microbiol.">
        <title>The Global Catalogue of Microorganisms (GCM) 10K type strain sequencing project: providing services to taxonomists for standard genome sequencing and annotation.</title>
        <authorList>
            <consortium name="The Broad Institute Genomics Platform"/>
            <consortium name="The Broad Institute Genome Sequencing Center for Infectious Disease"/>
            <person name="Wu L."/>
            <person name="Ma J."/>
        </authorList>
    </citation>
    <scope>NUCLEOTIDE SEQUENCE [LARGE SCALE GENOMIC DNA]</scope>
    <source>
        <strain evidence="1 2">JCM 13378</strain>
    </source>
</reference>
<organism evidence="1 2">
    <name type="scientific">Bowmanella denitrificans</name>
    <dbReference type="NCBI Taxonomy" id="366582"/>
    <lineage>
        <taxon>Bacteria</taxon>
        <taxon>Pseudomonadati</taxon>
        <taxon>Pseudomonadota</taxon>
        <taxon>Gammaproteobacteria</taxon>
        <taxon>Alteromonadales</taxon>
        <taxon>Alteromonadaceae</taxon>
        <taxon>Bowmanella</taxon>
    </lineage>
</organism>
<gene>
    <name evidence="1" type="ORF">GCM10009092_21630</name>
</gene>
<dbReference type="Pfam" id="PF14113">
    <property type="entry name" value="Tae4"/>
    <property type="match status" value="1"/>
</dbReference>